<dbReference type="EMBL" id="JAWDJX010000079">
    <property type="protein sequence ID" value="KAK3046818.1"/>
    <property type="molecule type" value="Genomic_DNA"/>
</dbReference>
<evidence type="ECO:0000256" key="1">
    <source>
        <dbReference type="SAM" id="MobiDB-lite"/>
    </source>
</evidence>
<feature type="region of interest" description="Disordered" evidence="1">
    <location>
        <begin position="1"/>
        <end position="32"/>
    </location>
</feature>
<sequence>MSGQPLSRPGNERGSSNAGKPAPSGSASTAQINPSTNRIAYNAIRHICQGDQDAPPRSWLEENQCTRQDLLDAMRYGASWIVAELPVNGTNDQRLNYCIFKNVRDNIEASPTALHEARPGSRGAIADFIRDEVPVPKAGAAPKYLVAELPRAELVNSCAWIMSEAKVTGDRENSWFRR</sequence>
<name>A0AAJ0D605_9PEZI</name>
<proteinExistence type="predicted"/>
<evidence type="ECO:0000313" key="2">
    <source>
        <dbReference type="EMBL" id="KAK3046818.1"/>
    </source>
</evidence>
<keyword evidence="3" id="KW-1185">Reference proteome</keyword>
<evidence type="ECO:0000313" key="3">
    <source>
        <dbReference type="Proteomes" id="UP001271007"/>
    </source>
</evidence>
<organism evidence="2 3">
    <name type="scientific">Extremus antarcticus</name>
    <dbReference type="NCBI Taxonomy" id="702011"/>
    <lineage>
        <taxon>Eukaryota</taxon>
        <taxon>Fungi</taxon>
        <taxon>Dikarya</taxon>
        <taxon>Ascomycota</taxon>
        <taxon>Pezizomycotina</taxon>
        <taxon>Dothideomycetes</taxon>
        <taxon>Dothideomycetidae</taxon>
        <taxon>Mycosphaerellales</taxon>
        <taxon>Extremaceae</taxon>
        <taxon>Extremus</taxon>
    </lineage>
</organism>
<dbReference type="AlphaFoldDB" id="A0AAJ0D605"/>
<accession>A0AAJ0D605</accession>
<gene>
    <name evidence="2" type="ORF">LTR09_011749</name>
</gene>
<reference evidence="2" key="1">
    <citation type="submission" date="2023-04" db="EMBL/GenBank/DDBJ databases">
        <title>Black Yeasts Isolated from many extreme environments.</title>
        <authorList>
            <person name="Coleine C."/>
            <person name="Stajich J.E."/>
            <person name="Selbmann L."/>
        </authorList>
    </citation>
    <scope>NUCLEOTIDE SEQUENCE</scope>
    <source>
        <strain evidence="2">CCFEE 5312</strain>
    </source>
</reference>
<dbReference type="Proteomes" id="UP001271007">
    <property type="component" value="Unassembled WGS sequence"/>
</dbReference>
<comment type="caution">
    <text evidence="2">The sequence shown here is derived from an EMBL/GenBank/DDBJ whole genome shotgun (WGS) entry which is preliminary data.</text>
</comment>
<protein>
    <submittedName>
        <fullName evidence="2">Uncharacterized protein</fullName>
    </submittedName>
</protein>